<evidence type="ECO:0000313" key="3">
    <source>
        <dbReference type="EMBL" id="PMM38878.1"/>
    </source>
</evidence>
<name>A0A2N7JHM4_VIBSP</name>
<evidence type="ECO:0000313" key="4">
    <source>
        <dbReference type="Proteomes" id="UP000235533"/>
    </source>
</evidence>
<gene>
    <name evidence="3" type="ORF">BCT54_14890</name>
</gene>
<sequence>MKKLIALGLMAISMNTAFAADGTYTGTIDMTRSEGNPVNAERVESNPTLEGRNEAANGGIKFQKNVDQDQAIQLNGRRD</sequence>
<proteinExistence type="predicted"/>
<dbReference type="RefSeq" id="WP_102554448.1">
    <property type="nucleotide sequence ID" value="NZ_MCZF01000323.1"/>
</dbReference>
<comment type="caution">
    <text evidence="3">The sequence shown here is derived from an EMBL/GenBank/DDBJ whole genome shotgun (WGS) entry which is preliminary data.</text>
</comment>
<dbReference type="AlphaFoldDB" id="A0A2N7JHM4"/>
<evidence type="ECO:0000256" key="1">
    <source>
        <dbReference type="SAM" id="MobiDB-lite"/>
    </source>
</evidence>
<evidence type="ECO:0000256" key="2">
    <source>
        <dbReference type="SAM" id="SignalP"/>
    </source>
</evidence>
<dbReference type="Proteomes" id="UP000235533">
    <property type="component" value="Unassembled WGS sequence"/>
</dbReference>
<protein>
    <submittedName>
        <fullName evidence="3">Uncharacterized protein</fullName>
    </submittedName>
</protein>
<accession>A0A2N7JHM4</accession>
<feature type="signal peptide" evidence="2">
    <location>
        <begin position="1"/>
        <end position="19"/>
    </location>
</feature>
<organism evidence="3 4">
    <name type="scientific">Vibrio splendidus</name>
    <dbReference type="NCBI Taxonomy" id="29497"/>
    <lineage>
        <taxon>Bacteria</taxon>
        <taxon>Pseudomonadati</taxon>
        <taxon>Pseudomonadota</taxon>
        <taxon>Gammaproteobacteria</taxon>
        <taxon>Vibrionales</taxon>
        <taxon>Vibrionaceae</taxon>
        <taxon>Vibrio</taxon>
    </lineage>
</organism>
<feature type="chain" id="PRO_5014620576" evidence="2">
    <location>
        <begin position="20"/>
        <end position="79"/>
    </location>
</feature>
<dbReference type="EMBL" id="MCZF01000323">
    <property type="protein sequence ID" value="PMM38878.1"/>
    <property type="molecule type" value="Genomic_DNA"/>
</dbReference>
<feature type="region of interest" description="Disordered" evidence="1">
    <location>
        <begin position="31"/>
        <end position="79"/>
    </location>
</feature>
<reference evidence="4" key="1">
    <citation type="submission" date="2016-07" db="EMBL/GenBank/DDBJ databases">
        <title>Nontailed viruses are major unrecognized killers of bacteria in the ocean.</title>
        <authorList>
            <person name="Kauffman K."/>
            <person name="Hussain F."/>
            <person name="Yang J."/>
            <person name="Arevalo P."/>
            <person name="Brown J."/>
            <person name="Cutler M."/>
            <person name="Kelly L."/>
            <person name="Polz M.F."/>
        </authorList>
    </citation>
    <scope>NUCLEOTIDE SEQUENCE [LARGE SCALE GENOMIC DNA]</scope>
    <source>
        <strain evidence="4">10N.261.48.B5</strain>
    </source>
</reference>
<keyword evidence="2" id="KW-0732">Signal</keyword>